<evidence type="ECO:0000313" key="3">
    <source>
        <dbReference type="Proteomes" id="UP001150907"/>
    </source>
</evidence>
<reference evidence="2" key="1">
    <citation type="submission" date="2022-07" db="EMBL/GenBank/DDBJ databases">
        <title>Phylogenomic reconstructions and comparative analyses of Kickxellomycotina fungi.</title>
        <authorList>
            <person name="Reynolds N.K."/>
            <person name="Stajich J.E."/>
            <person name="Barry K."/>
            <person name="Grigoriev I.V."/>
            <person name="Crous P."/>
            <person name="Smith M.E."/>
        </authorList>
    </citation>
    <scope>NUCLEOTIDE SEQUENCE</scope>
    <source>
        <strain evidence="2">IMI 214461</strain>
    </source>
</reference>
<dbReference type="EMBL" id="JANBQF010000213">
    <property type="protein sequence ID" value="KAJ2003542.1"/>
    <property type="molecule type" value="Genomic_DNA"/>
</dbReference>
<feature type="non-terminal residue" evidence="2">
    <location>
        <position position="137"/>
    </location>
</feature>
<dbReference type="OrthoDB" id="9936937at2759"/>
<accession>A0A9W8BIT3</accession>
<keyword evidence="3" id="KW-1185">Reference proteome</keyword>
<dbReference type="AlphaFoldDB" id="A0A9W8BIT3"/>
<evidence type="ECO:0000259" key="1">
    <source>
        <dbReference type="Pfam" id="PF25871"/>
    </source>
</evidence>
<dbReference type="InterPro" id="IPR058841">
    <property type="entry name" value="HTH_76"/>
</dbReference>
<gene>
    <name evidence="2" type="ORF">H4R26_003007</name>
</gene>
<protein>
    <recommendedName>
        <fullName evidence="1">PEX14-like helix-turn-helix domain-containing protein</fullName>
    </recommendedName>
</protein>
<name>A0A9W8BIT3_9FUNG</name>
<evidence type="ECO:0000313" key="2">
    <source>
        <dbReference type="EMBL" id="KAJ2003542.1"/>
    </source>
</evidence>
<comment type="caution">
    <text evidence="2">The sequence shown here is derived from an EMBL/GenBank/DDBJ whole genome shotgun (WGS) entry which is preliminary data.</text>
</comment>
<sequence length="137" mass="15739">MDLGEISQVEGCTFTTEELQQFHTYYKHSWSSAGLSSASVNERIRHFARKVDPTIDTSRLRAWLRTMGIVDSSEQSPDDLLYSRFASYDFAHSPGFSELLAEVYSTDSVSKYELDARMEKAKASYYNEHVEPLDYDE</sequence>
<proteinExistence type="predicted"/>
<dbReference type="Proteomes" id="UP001150907">
    <property type="component" value="Unassembled WGS sequence"/>
</dbReference>
<feature type="domain" description="PEX14-like helix-turn-helix" evidence="1">
    <location>
        <begin position="81"/>
        <end position="137"/>
    </location>
</feature>
<organism evidence="2 3">
    <name type="scientific">Coemansia thaxteri</name>
    <dbReference type="NCBI Taxonomy" id="2663907"/>
    <lineage>
        <taxon>Eukaryota</taxon>
        <taxon>Fungi</taxon>
        <taxon>Fungi incertae sedis</taxon>
        <taxon>Zoopagomycota</taxon>
        <taxon>Kickxellomycotina</taxon>
        <taxon>Kickxellomycetes</taxon>
        <taxon>Kickxellales</taxon>
        <taxon>Kickxellaceae</taxon>
        <taxon>Coemansia</taxon>
    </lineage>
</organism>
<dbReference type="Pfam" id="PF25871">
    <property type="entry name" value="HTH_76"/>
    <property type="match status" value="1"/>
</dbReference>